<keyword evidence="1" id="KW-0472">Membrane</keyword>
<keyword evidence="1" id="KW-0812">Transmembrane</keyword>
<evidence type="ECO:0008006" key="4">
    <source>
        <dbReference type="Google" id="ProtNLM"/>
    </source>
</evidence>
<dbReference type="RefSeq" id="WP_210095373.1">
    <property type="nucleotide sequence ID" value="NZ_BOSA01000006.1"/>
</dbReference>
<keyword evidence="3" id="KW-1185">Reference proteome</keyword>
<evidence type="ECO:0000256" key="1">
    <source>
        <dbReference type="SAM" id="Phobius"/>
    </source>
</evidence>
<organism evidence="2 3">
    <name type="scientific">Paenibacillus lactis</name>
    <dbReference type="NCBI Taxonomy" id="228574"/>
    <lineage>
        <taxon>Bacteria</taxon>
        <taxon>Bacillati</taxon>
        <taxon>Bacillota</taxon>
        <taxon>Bacilli</taxon>
        <taxon>Bacillales</taxon>
        <taxon>Paenibacillaceae</taxon>
        <taxon>Paenibacillus</taxon>
    </lineage>
</organism>
<evidence type="ECO:0000313" key="3">
    <source>
        <dbReference type="Proteomes" id="UP000706926"/>
    </source>
</evidence>
<comment type="caution">
    <text evidence="2">The sequence shown here is derived from an EMBL/GenBank/DDBJ whole genome shotgun (WGS) entry which is preliminary data.</text>
</comment>
<dbReference type="GeneID" id="95406523"/>
<accession>A0ABS4FGX5</accession>
<feature type="transmembrane region" description="Helical" evidence="1">
    <location>
        <begin position="62"/>
        <end position="80"/>
    </location>
</feature>
<name>A0ABS4FGX5_9BACL</name>
<evidence type="ECO:0000313" key="2">
    <source>
        <dbReference type="EMBL" id="MBP1895513.1"/>
    </source>
</evidence>
<dbReference type="Proteomes" id="UP000706926">
    <property type="component" value="Unassembled WGS sequence"/>
</dbReference>
<keyword evidence="1" id="KW-1133">Transmembrane helix</keyword>
<feature type="transmembrane region" description="Helical" evidence="1">
    <location>
        <begin position="124"/>
        <end position="143"/>
    </location>
</feature>
<protein>
    <recommendedName>
        <fullName evidence="4">DUF1440 domain-containing protein</fullName>
    </recommendedName>
</protein>
<feature type="transmembrane region" description="Helical" evidence="1">
    <location>
        <begin position="12"/>
        <end position="30"/>
    </location>
</feature>
<sequence>MLKEPIITPARMLGSGLAAGSLLGIYLKFIEHFTSFNVYTLLLNVDYIPGLNRLELPEWVEFLLHLAISVLLSAVLAQILRMQLLPPARAFTFVAAACTGVGVLLYPTTALSDRTPELTDPVSFLLWLSGHLLYGVVLGRLLAGARARTRLE</sequence>
<gene>
    <name evidence="2" type="ORF">J2Z18_004623</name>
</gene>
<reference evidence="2 3" key="1">
    <citation type="submission" date="2021-03" db="EMBL/GenBank/DDBJ databases">
        <title>Genomic Encyclopedia of Type Strains, Phase IV (KMG-IV): sequencing the most valuable type-strain genomes for metagenomic binning, comparative biology and taxonomic classification.</title>
        <authorList>
            <person name="Goeker M."/>
        </authorList>
    </citation>
    <scope>NUCLEOTIDE SEQUENCE [LARGE SCALE GENOMIC DNA]</scope>
    <source>
        <strain evidence="2 3">DSM 15596</strain>
    </source>
</reference>
<dbReference type="EMBL" id="JAGGKI010000014">
    <property type="protein sequence ID" value="MBP1895513.1"/>
    <property type="molecule type" value="Genomic_DNA"/>
</dbReference>
<feature type="transmembrane region" description="Helical" evidence="1">
    <location>
        <begin position="92"/>
        <end position="112"/>
    </location>
</feature>
<proteinExistence type="predicted"/>